<dbReference type="SUPFAM" id="SSF50156">
    <property type="entry name" value="PDZ domain-like"/>
    <property type="match status" value="1"/>
</dbReference>
<dbReference type="Gene3D" id="2.40.70.10">
    <property type="entry name" value="Acid Proteases"/>
    <property type="match status" value="2"/>
</dbReference>
<evidence type="ECO:0000313" key="5">
    <source>
        <dbReference type="Proteomes" id="UP000576209"/>
    </source>
</evidence>
<dbReference type="Gene3D" id="2.30.42.10">
    <property type="match status" value="1"/>
</dbReference>
<evidence type="ECO:0000256" key="1">
    <source>
        <dbReference type="ARBA" id="ARBA00022801"/>
    </source>
</evidence>
<dbReference type="Proteomes" id="UP000576209">
    <property type="component" value="Unassembled WGS sequence"/>
</dbReference>
<dbReference type="EMBL" id="JACIFF010000001">
    <property type="protein sequence ID" value="MBB4077916.1"/>
    <property type="molecule type" value="Genomic_DNA"/>
</dbReference>
<comment type="caution">
    <text evidence="4">The sequence shown here is derived from an EMBL/GenBank/DDBJ whole genome shotgun (WGS) entry which is preliminary data.</text>
</comment>
<protein>
    <submittedName>
        <fullName evidence="4">Putative aspartyl protease</fullName>
    </submittedName>
</protein>
<dbReference type="InterPro" id="IPR036034">
    <property type="entry name" value="PDZ_sf"/>
</dbReference>
<evidence type="ECO:0000313" key="4">
    <source>
        <dbReference type="EMBL" id="MBB4077916.1"/>
    </source>
</evidence>
<feature type="domain" description="PDZ" evidence="2">
    <location>
        <begin position="337"/>
        <end position="393"/>
    </location>
</feature>
<organism evidence="4 5">
    <name type="scientific">Neolewinella aquimaris</name>
    <dbReference type="NCBI Taxonomy" id="1835722"/>
    <lineage>
        <taxon>Bacteria</taxon>
        <taxon>Pseudomonadati</taxon>
        <taxon>Bacteroidota</taxon>
        <taxon>Saprospiria</taxon>
        <taxon>Saprospirales</taxon>
        <taxon>Lewinellaceae</taxon>
        <taxon>Neolewinella</taxon>
    </lineage>
</organism>
<dbReference type="InterPro" id="IPR041489">
    <property type="entry name" value="PDZ_6"/>
</dbReference>
<dbReference type="SMART" id="SM00228">
    <property type="entry name" value="PDZ"/>
    <property type="match status" value="1"/>
</dbReference>
<dbReference type="RefSeq" id="WP_183494153.1">
    <property type="nucleotide sequence ID" value="NZ_JACIFF010000001.1"/>
</dbReference>
<evidence type="ECO:0000259" key="2">
    <source>
        <dbReference type="PROSITE" id="PS50106"/>
    </source>
</evidence>
<keyword evidence="1" id="KW-0378">Hydrolase</keyword>
<accession>A0A840EA79</accession>
<dbReference type="InterPro" id="IPR021109">
    <property type="entry name" value="Peptidase_aspartic_dom_sf"/>
</dbReference>
<feature type="domain" description="Peptidase A2" evidence="3">
    <location>
        <begin position="68"/>
        <end position="81"/>
    </location>
</feature>
<dbReference type="InterPro" id="IPR001995">
    <property type="entry name" value="Peptidase_A2_cat"/>
</dbReference>
<keyword evidence="4" id="KW-0645">Protease</keyword>
<dbReference type="PROSITE" id="PS50106">
    <property type="entry name" value="PDZ"/>
    <property type="match status" value="1"/>
</dbReference>
<dbReference type="InterPro" id="IPR001478">
    <property type="entry name" value="PDZ"/>
</dbReference>
<dbReference type="Pfam" id="PF17820">
    <property type="entry name" value="PDZ_6"/>
    <property type="match status" value="1"/>
</dbReference>
<reference evidence="4 5" key="1">
    <citation type="submission" date="2020-08" db="EMBL/GenBank/DDBJ databases">
        <title>Genomic Encyclopedia of Type Strains, Phase IV (KMG-IV): sequencing the most valuable type-strain genomes for metagenomic binning, comparative biology and taxonomic classification.</title>
        <authorList>
            <person name="Goeker M."/>
        </authorList>
    </citation>
    <scope>NUCLEOTIDE SEQUENCE [LARGE SCALE GENOMIC DNA]</scope>
    <source>
        <strain evidence="4 5">DSM 105137</strain>
    </source>
</reference>
<dbReference type="GO" id="GO:0004190">
    <property type="term" value="F:aspartic-type endopeptidase activity"/>
    <property type="evidence" value="ECO:0007669"/>
    <property type="project" value="InterPro"/>
</dbReference>
<dbReference type="AlphaFoldDB" id="A0A840EA79"/>
<feature type="domain" description="Peptidase A2" evidence="3">
    <location>
        <begin position="215"/>
        <end position="257"/>
    </location>
</feature>
<keyword evidence="5" id="KW-1185">Reference proteome</keyword>
<evidence type="ECO:0000259" key="3">
    <source>
        <dbReference type="PROSITE" id="PS50175"/>
    </source>
</evidence>
<name>A0A840EA79_9BACT</name>
<dbReference type="PROSITE" id="PS50175">
    <property type="entry name" value="ASP_PROT_RETROV"/>
    <property type="match status" value="2"/>
</dbReference>
<gene>
    <name evidence="4" type="ORF">GGR28_000517</name>
</gene>
<dbReference type="Pfam" id="PF13650">
    <property type="entry name" value="Asp_protease_2"/>
    <property type="match status" value="1"/>
</dbReference>
<sequence>MLLPFPRCSRVPALPLLLVVWMLCGPEVLRAQRLDMKVLGNYRVIEIPFDLENDFIVVPILLNSVVPLRFLVDTGAENTVLLDKSITDLLNVSYRRTFKVRGADVDTELTAYLATGVNLLFADRLLARNRSVLVLEENYFNFERITGTNIHGIIGGDFLMRFVVEFDFRRRVMYLHDPGEFRIKKSFVEIPSDFVRNRPYLNVDIGVLQDSSSTRRLLMDTGAGLSLLMHTYPDTDRSDLPLQTIPTHIASGLGGTVSGSVGRSKTVKLANRQLRNVITYFQEVDTAGLTFLNEREGIMGTRILKRFTVIVDYVKKKVYFKPEGRRWKQKFTYDRSGLNILAGGNNLHKYSVSNVVPNSPADRAGIKVGDRIRAVNGMSANLLSLQSIIRKLEGKPGRKIRLRVYRTGRLLDFTFALEDLI</sequence>
<proteinExistence type="predicted"/>
<dbReference type="GO" id="GO:0006508">
    <property type="term" value="P:proteolysis"/>
    <property type="evidence" value="ECO:0007669"/>
    <property type="project" value="UniProtKB-KW"/>
</dbReference>